<feature type="compositionally biased region" description="Polar residues" evidence="2">
    <location>
        <begin position="48"/>
        <end position="62"/>
    </location>
</feature>
<organism evidence="4 8">
    <name type="scientific">Helicobacter ailurogastricus</name>
    <dbReference type="NCBI Taxonomy" id="1578720"/>
    <lineage>
        <taxon>Bacteria</taxon>
        <taxon>Pseudomonadati</taxon>
        <taxon>Campylobacterota</taxon>
        <taxon>Epsilonproteobacteria</taxon>
        <taxon>Campylobacterales</taxon>
        <taxon>Helicobacteraceae</taxon>
        <taxon>Helicobacter</taxon>
    </lineage>
</organism>
<dbReference type="EMBL" id="CDMH01000034">
    <property type="protein sequence ID" value="CRF42512.1"/>
    <property type="molecule type" value="Genomic_DNA"/>
</dbReference>
<reference evidence="4" key="1">
    <citation type="submission" date="2014-12" db="EMBL/GenBank/DDBJ databases">
        <title>Whole genome sequences of four Staphylococcus schleiferi canine isolates.</title>
        <authorList>
            <person name="Misic A.M."/>
            <person name="Cain C."/>
            <person name="Morris D.O."/>
            <person name="Rankin S."/>
            <person name="Beiting D."/>
        </authorList>
    </citation>
    <scope>NUCLEOTIDE SEQUENCE</scope>
    <source>
        <strain evidence="3">ASB11</strain>
        <strain evidence="4">ASB13</strain>
        <strain evidence="5">ASB9</strain>
    </source>
</reference>
<evidence type="ECO:0000313" key="7">
    <source>
        <dbReference type="Proteomes" id="UP000041394"/>
    </source>
</evidence>
<protein>
    <submittedName>
        <fullName evidence="4">Uncharacterized protein</fullName>
    </submittedName>
</protein>
<evidence type="ECO:0000256" key="1">
    <source>
        <dbReference type="SAM" id="Coils"/>
    </source>
</evidence>
<sequence>MTTATEAKSIAEMLEDMSSEKVGTTDAVKDNLGAGTKQVVTPKDETAQQHVTPNTQEAQQHVTPRDETAQQVATPKDETAQQEDTPEPSNTPTKEANSQEDTEQDVTPPQMTDNAPIATHLKGINGKSATTTYGRVRTKITQLQQQRQEVQEQIQQLKAQNEEIEASLHQSYQTLEYQQSLQEKAKALNPKTYQQINALLTRHFTGNTKLLANALAKWMEQTYFYACEDLKKGVLDEGFYTLIFFLQSFLPFALEERVFGSDTNNVEAFVQIVQEARSFWEDKS</sequence>
<keyword evidence="6" id="KW-1185">Reference proteome</keyword>
<dbReference type="Proteomes" id="UP000038622">
    <property type="component" value="Unassembled WGS sequence"/>
</dbReference>
<evidence type="ECO:0000313" key="6">
    <source>
        <dbReference type="Proteomes" id="UP000038622"/>
    </source>
</evidence>
<keyword evidence="1" id="KW-0175">Coiled coil</keyword>
<feature type="coiled-coil region" evidence="1">
    <location>
        <begin position="133"/>
        <end position="174"/>
    </location>
</feature>
<name>A0A0K2X7M7_9HELI</name>
<reference evidence="6" key="2">
    <citation type="submission" date="2014-12" db="EMBL/GenBank/DDBJ databases">
        <authorList>
            <person name="Smet A."/>
        </authorList>
    </citation>
    <scope>NUCLEOTIDE SEQUENCE [LARGE SCALE GENOMIC DNA]</scope>
</reference>
<dbReference type="OrthoDB" id="9924254at2"/>
<feature type="region of interest" description="Disordered" evidence="2">
    <location>
        <begin position="1"/>
        <end position="129"/>
    </location>
</feature>
<reference evidence="7 8" key="3">
    <citation type="submission" date="2014-12" db="EMBL/GenBank/DDBJ databases">
        <authorList>
            <person name="Jaenicke S."/>
        </authorList>
    </citation>
    <scope>NUCLEOTIDE SEQUENCE [LARGE SCALE GENOMIC DNA]</scope>
</reference>
<evidence type="ECO:0000313" key="5">
    <source>
        <dbReference type="EMBL" id="CRF44182.1"/>
    </source>
</evidence>
<dbReference type="RefSeq" id="WP_053941141.1">
    <property type="nucleotide sequence ID" value="NZ_CDMH01000034.1"/>
</dbReference>
<evidence type="ECO:0000313" key="8">
    <source>
        <dbReference type="Proteomes" id="UP000045175"/>
    </source>
</evidence>
<evidence type="ECO:0000313" key="3">
    <source>
        <dbReference type="EMBL" id="CRF40948.1"/>
    </source>
</evidence>
<dbReference type="Proteomes" id="UP000045175">
    <property type="component" value="Unassembled WGS sequence"/>
</dbReference>
<proteinExistence type="predicted"/>
<dbReference type="STRING" id="1578720.HAL011_07210"/>
<dbReference type="EMBL" id="CDMN01000031">
    <property type="protein sequence ID" value="CRF44182.1"/>
    <property type="molecule type" value="Genomic_DNA"/>
</dbReference>
<evidence type="ECO:0000313" key="4">
    <source>
        <dbReference type="EMBL" id="CRF42512.1"/>
    </source>
</evidence>
<dbReference type="EMBL" id="CDML01000020">
    <property type="protein sequence ID" value="CRF40948.1"/>
    <property type="molecule type" value="Genomic_DNA"/>
</dbReference>
<dbReference type="AlphaFoldDB" id="A0A0K2X7M7"/>
<accession>A0A0K2X7M7</accession>
<dbReference type="Proteomes" id="UP000041394">
    <property type="component" value="Unassembled WGS sequence"/>
</dbReference>
<evidence type="ECO:0000256" key="2">
    <source>
        <dbReference type="SAM" id="MobiDB-lite"/>
    </source>
</evidence>
<feature type="compositionally biased region" description="Polar residues" evidence="2">
    <location>
        <begin position="87"/>
        <end position="96"/>
    </location>
</feature>
<gene>
    <name evidence="3" type="ORF">HAL011_07210</name>
    <name evidence="4" type="ORF">HAL013_07000</name>
    <name evidence="5" type="ORF">HAL09_07550</name>
</gene>